<evidence type="ECO:0000313" key="2">
    <source>
        <dbReference type="EMBL" id="CAD7671089.1"/>
    </source>
</evidence>
<evidence type="ECO:0000256" key="1">
    <source>
        <dbReference type="SAM" id="MobiDB-lite"/>
    </source>
</evidence>
<keyword evidence="3" id="KW-1185">Reference proteome</keyword>
<dbReference type="Proteomes" id="UP000645828">
    <property type="component" value="Unassembled WGS sequence"/>
</dbReference>
<protein>
    <submittedName>
        <fullName evidence="2">(raccoon dog) hypothetical protein</fullName>
    </submittedName>
</protein>
<organism evidence="2 3">
    <name type="scientific">Nyctereutes procyonoides</name>
    <name type="common">Raccoon dog</name>
    <name type="synonym">Canis procyonoides</name>
    <dbReference type="NCBI Taxonomy" id="34880"/>
    <lineage>
        <taxon>Eukaryota</taxon>
        <taxon>Metazoa</taxon>
        <taxon>Chordata</taxon>
        <taxon>Craniata</taxon>
        <taxon>Vertebrata</taxon>
        <taxon>Euteleostomi</taxon>
        <taxon>Mammalia</taxon>
        <taxon>Eutheria</taxon>
        <taxon>Laurasiatheria</taxon>
        <taxon>Carnivora</taxon>
        <taxon>Caniformia</taxon>
        <taxon>Canidae</taxon>
        <taxon>Nyctereutes</taxon>
    </lineage>
</organism>
<dbReference type="AlphaFoldDB" id="A0A811Y0E6"/>
<reference evidence="2" key="1">
    <citation type="submission" date="2020-12" db="EMBL/GenBank/DDBJ databases">
        <authorList>
            <consortium name="Molecular Ecology Group"/>
        </authorList>
    </citation>
    <scope>NUCLEOTIDE SEQUENCE</scope>
    <source>
        <strain evidence="2">TBG_1078</strain>
    </source>
</reference>
<sequence>MKHSVTVSWGHCCRPTQGIHSIPAHSAGKHHHPTSPRKLAPNLEEKSKVGEHCHLGNKVWFGFVYRHTHILPQQPQPLSSVSTRPGLIPTWVCNPLKKKGDLYATAFLPDHSPGINYLNSASSPARVARSHLLGLLTAFFLSYKPGHWCLLGPCRSSARLEVQFPFSRRHDSLA</sequence>
<gene>
    <name evidence="2" type="ORF">NYPRO_LOCUS3884</name>
</gene>
<comment type="caution">
    <text evidence="2">The sequence shown here is derived from an EMBL/GenBank/DDBJ whole genome shotgun (WGS) entry which is preliminary data.</text>
</comment>
<name>A0A811Y0E6_NYCPR</name>
<evidence type="ECO:0000313" key="3">
    <source>
        <dbReference type="Proteomes" id="UP000645828"/>
    </source>
</evidence>
<dbReference type="EMBL" id="CAJHUB010000660">
    <property type="protein sequence ID" value="CAD7671089.1"/>
    <property type="molecule type" value="Genomic_DNA"/>
</dbReference>
<feature type="region of interest" description="Disordered" evidence="1">
    <location>
        <begin position="20"/>
        <end position="40"/>
    </location>
</feature>
<accession>A0A811Y0E6</accession>
<proteinExistence type="predicted"/>